<dbReference type="PANTHER" id="PTHR42643:SF38">
    <property type="entry name" value="IONOTROPIC RECEPTOR 100A"/>
    <property type="match status" value="1"/>
</dbReference>
<feature type="transmembrane region" description="Helical" evidence="12">
    <location>
        <begin position="188"/>
        <end position="209"/>
    </location>
</feature>
<dbReference type="InterPro" id="IPR052192">
    <property type="entry name" value="Insect_Ionotropic_Sensory_Rcpt"/>
</dbReference>
<dbReference type="Pfam" id="PF10613">
    <property type="entry name" value="Lig_chan-Glu_bd"/>
    <property type="match status" value="1"/>
</dbReference>
<keyword evidence="8" id="KW-0675">Receptor</keyword>
<evidence type="ECO:0000256" key="5">
    <source>
        <dbReference type="ARBA" id="ARBA00022989"/>
    </source>
</evidence>
<dbReference type="InterPro" id="IPR019594">
    <property type="entry name" value="Glu/Gly-bd"/>
</dbReference>
<keyword evidence="9" id="KW-0325">Glycoprotein</keyword>
<keyword evidence="15" id="KW-1185">Reference proteome</keyword>
<feature type="transmembrane region" description="Helical" evidence="12">
    <location>
        <begin position="131"/>
        <end position="149"/>
    </location>
</feature>
<dbReference type="Gene3D" id="1.10.287.70">
    <property type="match status" value="1"/>
</dbReference>
<keyword evidence="10" id="KW-1071">Ligand-gated ion channel</keyword>
<keyword evidence="5 12" id="KW-1133">Transmembrane helix</keyword>
<dbReference type="SUPFAM" id="SSF53850">
    <property type="entry name" value="Periplasmic binding protein-like II"/>
    <property type="match status" value="1"/>
</dbReference>
<evidence type="ECO:0000313" key="15">
    <source>
        <dbReference type="Proteomes" id="UP001054837"/>
    </source>
</evidence>
<keyword evidence="11" id="KW-0407">Ion channel</keyword>
<evidence type="ECO:0000256" key="12">
    <source>
        <dbReference type="SAM" id="Phobius"/>
    </source>
</evidence>
<evidence type="ECO:0000256" key="9">
    <source>
        <dbReference type="ARBA" id="ARBA00023180"/>
    </source>
</evidence>
<dbReference type="PANTHER" id="PTHR42643">
    <property type="entry name" value="IONOTROPIC RECEPTOR 20A-RELATED"/>
    <property type="match status" value="1"/>
</dbReference>
<evidence type="ECO:0000256" key="3">
    <source>
        <dbReference type="ARBA" id="ARBA00022475"/>
    </source>
</evidence>
<evidence type="ECO:0000256" key="1">
    <source>
        <dbReference type="ARBA" id="ARBA00004651"/>
    </source>
</evidence>
<proteinExistence type="predicted"/>
<dbReference type="GO" id="GO:0015276">
    <property type="term" value="F:ligand-gated monoatomic ion channel activity"/>
    <property type="evidence" value="ECO:0007669"/>
    <property type="project" value="InterPro"/>
</dbReference>
<comment type="subcellular location">
    <subcellularLocation>
        <location evidence="1">Cell membrane</location>
        <topology evidence="1">Multi-pass membrane protein</topology>
    </subcellularLocation>
</comment>
<evidence type="ECO:0000256" key="2">
    <source>
        <dbReference type="ARBA" id="ARBA00022448"/>
    </source>
</evidence>
<dbReference type="Proteomes" id="UP001054837">
    <property type="component" value="Unassembled WGS sequence"/>
</dbReference>
<dbReference type="EMBL" id="BPLQ01012809">
    <property type="protein sequence ID" value="GIY68011.1"/>
    <property type="molecule type" value="Genomic_DNA"/>
</dbReference>
<keyword evidence="3" id="KW-1003">Cell membrane</keyword>
<keyword evidence="2" id="KW-0813">Transport</keyword>
<name>A0AAV4VDM3_9ARAC</name>
<dbReference type="AlphaFoldDB" id="A0AAV4VDM3"/>
<comment type="caution">
    <text evidence="14">The sequence shown here is derived from an EMBL/GenBank/DDBJ whole genome shotgun (WGS) entry which is preliminary data.</text>
</comment>
<evidence type="ECO:0000256" key="7">
    <source>
        <dbReference type="ARBA" id="ARBA00023136"/>
    </source>
</evidence>
<reference evidence="14 15" key="1">
    <citation type="submission" date="2021-06" db="EMBL/GenBank/DDBJ databases">
        <title>Caerostris darwini draft genome.</title>
        <authorList>
            <person name="Kono N."/>
            <person name="Arakawa K."/>
        </authorList>
    </citation>
    <scope>NUCLEOTIDE SEQUENCE [LARGE SCALE GENOMIC DNA]</scope>
</reference>
<sequence>MVCPSVIRISTIQSPEMKIKWHKDGRMEFSGIQGQFLAFMVEALKMPYKLVLDENKEWGRPMPDGNWTGMIGQVKRNEADIAINFISMSEERSSVVEFSNVYYTDYMTFAIKKLGAAPTSLAFVHPFDSRIWTFLLIVLLFMPLVFKLLSRTRDSYLQVLLQLLGSVLGQSMITYGNTLRCRIMLYTWWVYATFVSLCYSTVLLSILTIPSEISPVSNFKELSNAVLRNNYKCFVPKGSNTLDYLLKNNVKHLRLLGEKIVQHQWYFKDYPLTLSPEIDTDSALVNSKTLLQMVSGPEGWKNHFLSEDVLMPTKFGVPMTKGFCHKNKINTIVSRLNNAGLYKKFVNDETFKLWLVSPDKRRIVTFKGHSLSCRDLMGAFISLFIGLGLSFLVFLGEISFIKFRKVFGG</sequence>
<evidence type="ECO:0000256" key="10">
    <source>
        <dbReference type="ARBA" id="ARBA00023286"/>
    </source>
</evidence>
<protein>
    <submittedName>
        <fullName evidence="14">Lig_chan-Glu_bd domain-containing protein</fullName>
    </submittedName>
</protein>
<feature type="domain" description="Ionotropic glutamate receptor L-glutamate and glycine-binding" evidence="13">
    <location>
        <begin position="9"/>
        <end position="113"/>
    </location>
</feature>
<evidence type="ECO:0000259" key="13">
    <source>
        <dbReference type="Pfam" id="PF10613"/>
    </source>
</evidence>
<evidence type="ECO:0000256" key="8">
    <source>
        <dbReference type="ARBA" id="ARBA00023170"/>
    </source>
</evidence>
<dbReference type="Gene3D" id="3.40.190.10">
    <property type="entry name" value="Periplasmic binding protein-like II"/>
    <property type="match status" value="1"/>
</dbReference>
<feature type="transmembrane region" description="Helical" evidence="12">
    <location>
        <begin position="376"/>
        <end position="395"/>
    </location>
</feature>
<evidence type="ECO:0000256" key="4">
    <source>
        <dbReference type="ARBA" id="ARBA00022692"/>
    </source>
</evidence>
<accession>A0AAV4VDM3</accession>
<gene>
    <name evidence="14" type="primary">AVEN_137813_1</name>
    <name evidence="14" type="ORF">CDAR_28201</name>
</gene>
<keyword evidence="7 12" id="KW-0472">Membrane</keyword>
<evidence type="ECO:0000256" key="11">
    <source>
        <dbReference type="ARBA" id="ARBA00023303"/>
    </source>
</evidence>
<evidence type="ECO:0000313" key="14">
    <source>
        <dbReference type="EMBL" id="GIY68011.1"/>
    </source>
</evidence>
<organism evidence="14 15">
    <name type="scientific">Caerostris darwini</name>
    <dbReference type="NCBI Taxonomy" id="1538125"/>
    <lineage>
        <taxon>Eukaryota</taxon>
        <taxon>Metazoa</taxon>
        <taxon>Ecdysozoa</taxon>
        <taxon>Arthropoda</taxon>
        <taxon>Chelicerata</taxon>
        <taxon>Arachnida</taxon>
        <taxon>Araneae</taxon>
        <taxon>Araneomorphae</taxon>
        <taxon>Entelegynae</taxon>
        <taxon>Araneoidea</taxon>
        <taxon>Araneidae</taxon>
        <taxon>Caerostris</taxon>
    </lineage>
</organism>
<evidence type="ECO:0000256" key="6">
    <source>
        <dbReference type="ARBA" id="ARBA00023065"/>
    </source>
</evidence>
<dbReference type="GO" id="GO:0005886">
    <property type="term" value="C:plasma membrane"/>
    <property type="evidence" value="ECO:0007669"/>
    <property type="project" value="UniProtKB-SubCell"/>
</dbReference>
<keyword evidence="6" id="KW-0406">Ion transport</keyword>
<keyword evidence="4 12" id="KW-0812">Transmembrane</keyword>